<dbReference type="InterPro" id="IPR000878">
    <property type="entry name" value="4pyrrol_Mease"/>
</dbReference>
<accession>A0ABN6YFF9</accession>
<evidence type="ECO:0000313" key="9">
    <source>
        <dbReference type="Proteomes" id="UP001321477"/>
    </source>
</evidence>
<dbReference type="InterPro" id="IPR014776">
    <property type="entry name" value="4pyrrole_Mease_sub2"/>
</dbReference>
<dbReference type="PANTHER" id="PTHR45790">
    <property type="entry name" value="SIROHEME SYNTHASE-RELATED"/>
    <property type="match status" value="1"/>
</dbReference>
<keyword evidence="4" id="KW-0949">S-adenosyl-L-methionine</keyword>
<dbReference type="Pfam" id="PF00590">
    <property type="entry name" value="TP_methylase"/>
    <property type="match status" value="1"/>
</dbReference>
<evidence type="ECO:0000256" key="3">
    <source>
        <dbReference type="ARBA" id="ARBA00022679"/>
    </source>
</evidence>
<dbReference type="PANTHER" id="PTHR45790:SF3">
    <property type="entry name" value="S-ADENOSYL-L-METHIONINE-DEPENDENT UROPORPHYRINOGEN III METHYLTRANSFERASE, CHLOROPLASTIC"/>
    <property type="match status" value="1"/>
</dbReference>
<dbReference type="InterPro" id="IPR014777">
    <property type="entry name" value="4pyrrole_Mease_sub1"/>
</dbReference>
<organism evidence="8 9">
    <name type="scientific">Agromyces marinus</name>
    <dbReference type="NCBI Taxonomy" id="1389020"/>
    <lineage>
        <taxon>Bacteria</taxon>
        <taxon>Bacillati</taxon>
        <taxon>Actinomycetota</taxon>
        <taxon>Actinomycetes</taxon>
        <taxon>Micrococcales</taxon>
        <taxon>Microbacteriaceae</taxon>
        <taxon>Agromyces</taxon>
    </lineage>
</organism>
<keyword evidence="5" id="KW-0627">Porphyrin biosynthesis</keyword>
<dbReference type="Gene3D" id="3.30.950.10">
    <property type="entry name" value="Methyltransferase, Cobalt-precorrin-4 Transmethylase, Domain 2"/>
    <property type="match status" value="1"/>
</dbReference>
<gene>
    <name evidence="8" type="ORF">GCM10025870_32370</name>
</gene>
<feature type="compositionally biased region" description="Low complexity" evidence="6">
    <location>
        <begin position="200"/>
        <end position="212"/>
    </location>
</feature>
<dbReference type="InterPro" id="IPR035996">
    <property type="entry name" value="4pyrrol_Methylase_sf"/>
</dbReference>
<dbReference type="EMBL" id="AP027734">
    <property type="protein sequence ID" value="BDZ56164.1"/>
    <property type="molecule type" value="Genomic_DNA"/>
</dbReference>
<dbReference type="Gene3D" id="3.40.1010.10">
    <property type="entry name" value="Cobalt-precorrin-4 Transmethylase, Domain 1"/>
    <property type="match status" value="1"/>
</dbReference>
<evidence type="ECO:0000256" key="4">
    <source>
        <dbReference type="ARBA" id="ARBA00022691"/>
    </source>
</evidence>
<protein>
    <recommendedName>
        <fullName evidence="1">uroporphyrinogen-III C-methyltransferase</fullName>
        <ecNumber evidence="1">2.1.1.107</ecNumber>
    </recommendedName>
</protein>
<dbReference type="SUPFAM" id="SSF53790">
    <property type="entry name" value="Tetrapyrrole methylase"/>
    <property type="match status" value="1"/>
</dbReference>
<proteinExistence type="predicted"/>
<feature type="domain" description="Tetrapyrrole methylase" evidence="7">
    <location>
        <begin position="4"/>
        <end position="147"/>
    </location>
</feature>
<dbReference type="CDD" id="cd11642">
    <property type="entry name" value="SUMT"/>
    <property type="match status" value="1"/>
</dbReference>
<name>A0ABN6YFF9_9MICO</name>
<keyword evidence="2" id="KW-0489">Methyltransferase</keyword>
<dbReference type="EC" id="2.1.1.107" evidence="1"/>
<dbReference type="NCBIfam" id="TIGR01469">
    <property type="entry name" value="cobA_cysG_Cterm"/>
    <property type="match status" value="1"/>
</dbReference>
<dbReference type="InterPro" id="IPR006366">
    <property type="entry name" value="CobA/CysG_C"/>
</dbReference>
<dbReference type="Proteomes" id="UP001321477">
    <property type="component" value="Chromosome"/>
</dbReference>
<feature type="compositionally biased region" description="Low complexity" evidence="6">
    <location>
        <begin position="148"/>
        <end position="167"/>
    </location>
</feature>
<dbReference type="InterPro" id="IPR050161">
    <property type="entry name" value="Siro_Cobalamin_biosynth"/>
</dbReference>
<keyword evidence="9" id="KW-1185">Reference proteome</keyword>
<evidence type="ECO:0000259" key="7">
    <source>
        <dbReference type="Pfam" id="PF00590"/>
    </source>
</evidence>
<evidence type="ECO:0000256" key="2">
    <source>
        <dbReference type="ARBA" id="ARBA00022603"/>
    </source>
</evidence>
<evidence type="ECO:0000256" key="1">
    <source>
        <dbReference type="ARBA" id="ARBA00012162"/>
    </source>
</evidence>
<reference evidence="9" key="1">
    <citation type="journal article" date="2019" name="Int. J. Syst. Evol. Microbiol.">
        <title>The Global Catalogue of Microorganisms (GCM) 10K type strain sequencing project: providing services to taxonomists for standard genome sequencing and annotation.</title>
        <authorList>
            <consortium name="The Broad Institute Genomics Platform"/>
            <consortium name="The Broad Institute Genome Sequencing Center for Infectious Disease"/>
            <person name="Wu L."/>
            <person name="Ma J."/>
        </authorList>
    </citation>
    <scope>NUCLEOTIDE SEQUENCE [LARGE SCALE GENOMIC DNA]</scope>
    <source>
        <strain evidence="9">NBRC 109019</strain>
    </source>
</reference>
<evidence type="ECO:0000313" key="8">
    <source>
        <dbReference type="EMBL" id="BDZ56164.1"/>
    </source>
</evidence>
<feature type="region of interest" description="Disordered" evidence="6">
    <location>
        <begin position="146"/>
        <end position="212"/>
    </location>
</feature>
<keyword evidence="3" id="KW-0808">Transferase</keyword>
<evidence type="ECO:0000256" key="5">
    <source>
        <dbReference type="ARBA" id="ARBA00023244"/>
    </source>
</evidence>
<dbReference type="NCBIfam" id="NF004790">
    <property type="entry name" value="PRK06136.1"/>
    <property type="match status" value="1"/>
</dbReference>
<sequence>MSGRVTLVGGGPGDADLLTIAAVRALATADVVLYDRLAPHEALADLAPGADLVDVGKRPGHHALPQSGIEALLVEHARAGRHAVRLKGGDPYVLGRGGEEVLACRRAGVPVAVVPGITSAIAVPAAAGIPLTHRGVSHLFTVVSGHAPSPRTSCATSRSSAGRSSCSWEWAPCPCSRRGSHATAWCRRRPSRSSSAGTDPTSARRSPTSAAS</sequence>
<evidence type="ECO:0000256" key="6">
    <source>
        <dbReference type="SAM" id="MobiDB-lite"/>
    </source>
</evidence>